<dbReference type="Gene3D" id="3.30.420.40">
    <property type="match status" value="2"/>
</dbReference>
<sequence length="229" mass="23872">MKVLAIDTSTSQIVTGVLDYVDGEIDVIAEKSVLGQTAHGELLAPSIQQVLSDATLTPSELDAVVIGLGPGPFTGLRVGIVTGSAMADALRIPAYGTCSLDAIASDGDGRVMVVSDARRKEIYYAVYDERGARILGPEVDKPDQVVETLGSLGITRVLNAGADKYVDLLSSFGVPLTSSYPRPAGLLRAAIRSGEFGGDAEPLTPLYLRRPDAKLPAVQAKSPNGHGAL</sequence>
<name>A0A2T0Z362_9ACTN</name>
<feature type="domain" description="Gcp-like" evidence="1">
    <location>
        <begin position="36"/>
        <end position="161"/>
    </location>
</feature>
<accession>A0A2T0Z362</accession>
<evidence type="ECO:0000313" key="2">
    <source>
        <dbReference type="EMBL" id="PRZ30786.1"/>
    </source>
</evidence>
<dbReference type="InterPro" id="IPR043129">
    <property type="entry name" value="ATPase_NBD"/>
</dbReference>
<comment type="caution">
    <text evidence="2">The sequence shown here is derived from an EMBL/GenBank/DDBJ whole genome shotgun (WGS) entry which is preliminary data.</text>
</comment>
<dbReference type="InterPro" id="IPR000905">
    <property type="entry name" value="Gcp-like_dom"/>
</dbReference>
<evidence type="ECO:0000313" key="3">
    <source>
        <dbReference type="Proteomes" id="UP000237752"/>
    </source>
</evidence>
<dbReference type="EMBL" id="PVUE01000029">
    <property type="protein sequence ID" value="PRZ30786.1"/>
    <property type="molecule type" value="Genomic_DNA"/>
</dbReference>
<keyword evidence="3" id="KW-1185">Reference proteome</keyword>
<dbReference type="PANTHER" id="PTHR11735">
    <property type="entry name" value="TRNA N6-ADENOSINE THREONYLCARBAMOYLTRANSFERASE"/>
    <property type="match status" value="1"/>
</dbReference>
<proteinExistence type="predicted"/>
<reference evidence="2 3" key="1">
    <citation type="submission" date="2018-03" db="EMBL/GenBank/DDBJ databases">
        <title>Genomic Encyclopedia of Archaeal and Bacterial Type Strains, Phase II (KMG-II): from individual species to whole genera.</title>
        <authorList>
            <person name="Goeker M."/>
        </authorList>
    </citation>
    <scope>NUCLEOTIDE SEQUENCE [LARGE SCALE GENOMIC DNA]</scope>
    <source>
        <strain evidence="2 3">DSM 100065</strain>
    </source>
</reference>
<dbReference type="Proteomes" id="UP000237752">
    <property type="component" value="Unassembled WGS sequence"/>
</dbReference>
<dbReference type="NCBIfam" id="TIGR03725">
    <property type="entry name" value="T6A_YeaZ"/>
    <property type="match status" value="1"/>
</dbReference>
<dbReference type="GO" id="GO:0005829">
    <property type="term" value="C:cytosol"/>
    <property type="evidence" value="ECO:0007669"/>
    <property type="project" value="TreeGrafter"/>
</dbReference>
<protein>
    <submittedName>
        <fullName evidence="2">tRNA threonylcarbamoyl adenosine modification protein YeaZ</fullName>
    </submittedName>
</protein>
<dbReference type="GO" id="GO:0002949">
    <property type="term" value="P:tRNA threonylcarbamoyladenosine modification"/>
    <property type="evidence" value="ECO:0007669"/>
    <property type="project" value="InterPro"/>
</dbReference>
<dbReference type="PANTHER" id="PTHR11735:SF11">
    <property type="entry name" value="TRNA THREONYLCARBAMOYLADENOSINE BIOSYNTHESIS PROTEIN TSAB"/>
    <property type="match status" value="1"/>
</dbReference>
<evidence type="ECO:0000259" key="1">
    <source>
        <dbReference type="Pfam" id="PF00814"/>
    </source>
</evidence>
<organism evidence="2 3">
    <name type="scientific">Antricoccus suffuscus</name>
    <dbReference type="NCBI Taxonomy" id="1629062"/>
    <lineage>
        <taxon>Bacteria</taxon>
        <taxon>Bacillati</taxon>
        <taxon>Actinomycetota</taxon>
        <taxon>Actinomycetes</taxon>
        <taxon>Geodermatophilales</taxon>
        <taxon>Antricoccaceae</taxon>
        <taxon>Antricoccus</taxon>
    </lineage>
</organism>
<dbReference type="InterPro" id="IPR022496">
    <property type="entry name" value="T6A_TsaB"/>
</dbReference>
<dbReference type="CDD" id="cd24032">
    <property type="entry name" value="ASKHA_NBD_TsaB"/>
    <property type="match status" value="1"/>
</dbReference>
<gene>
    <name evidence="2" type="ORF">CLV47_12928</name>
</gene>
<dbReference type="AlphaFoldDB" id="A0A2T0Z362"/>
<dbReference type="OrthoDB" id="9809995at2"/>
<dbReference type="Pfam" id="PF00814">
    <property type="entry name" value="TsaD"/>
    <property type="match status" value="1"/>
</dbReference>
<dbReference type="SUPFAM" id="SSF53067">
    <property type="entry name" value="Actin-like ATPase domain"/>
    <property type="match status" value="2"/>
</dbReference>